<keyword evidence="1" id="KW-0489">Methyltransferase</keyword>
<dbReference type="CDD" id="cd02440">
    <property type="entry name" value="AdoMet_MTases"/>
    <property type="match status" value="1"/>
</dbReference>
<keyword evidence="3" id="KW-0949">S-adenosyl-L-methionine</keyword>
<evidence type="ECO:0000256" key="3">
    <source>
        <dbReference type="ARBA" id="ARBA00022691"/>
    </source>
</evidence>
<keyword evidence="8" id="KW-1185">Reference proteome</keyword>
<dbReference type="SUPFAM" id="SSF46785">
    <property type="entry name" value="Winged helix' DNA-binding domain"/>
    <property type="match status" value="1"/>
</dbReference>
<dbReference type="InterPro" id="IPR036390">
    <property type="entry name" value="WH_DNA-bd_sf"/>
</dbReference>
<feature type="domain" description="O-methyltransferase dimerisation" evidence="6">
    <location>
        <begin position="4"/>
        <end position="93"/>
    </location>
</feature>
<evidence type="ECO:0008006" key="9">
    <source>
        <dbReference type="Google" id="ProtNLM"/>
    </source>
</evidence>
<feature type="domain" description="O-methyltransferase C-terminal" evidence="5">
    <location>
        <begin position="118"/>
        <end position="324"/>
    </location>
</feature>
<dbReference type="PANTHER" id="PTHR11746">
    <property type="entry name" value="O-METHYLTRANSFERASE"/>
    <property type="match status" value="1"/>
</dbReference>
<evidence type="ECO:0000256" key="4">
    <source>
        <dbReference type="PIRSR" id="PIRSR005739-1"/>
    </source>
</evidence>
<dbReference type="EMBL" id="LVLJ01001455">
    <property type="protein sequence ID" value="OAE29522.1"/>
    <property type="molecule type" value="Genomic_DNA"/>
</dbReference>
<accession>A0A176WAR3</accession>
<dbReference type="InterPro" id="IPR012967">
    <property type="entry name" value="COMT_dimerisation"/>
</dbReference>
<dbReference type="PIRSF" id="PIRSF005739">
    <property type="entry name" value="O-mtase"/>
    <property type="match status" value="1"/>
</dbReference>
<dbReference type="PROSITE" id="PS51683">
    <property type="entry name" value="SAM_OMT_II"/>
    <property type="match status" value="1"/>
</dbReference>
<dbReference type="Gene3D" id="1.10.10.10">
    <property type="entry name" value="Winged helix-like DNA-binding domain superfamily/Winged helix DNA-binding domain"/>
    <property type="match status" value="1"/>
</dbReference>
<dbReference type="GO" id="GO:0032259">
    <property type="term" value="P:methylation"/>
    <property type="evidence" value="ECO:0007669"/>
    <property type="project" value="UniProtKB-KW"/>
</dbReference>
<dbReference type="InterPro" id="IPR029063">
    <property type="entry name" value="SAM-dependent_MTases_sf"/>
</dbReference>
<dbReference type="Pfam" id="PF00891">
    <property type="entry name" value="Methyltransf_2"/>
    <property type="match status" value="1"/>
</dbReference>
<dbReference type="AlphaFoldDB" id="A0A176WAR3"/>
<evidence type="ECO:0000256" key="2">
    <source>
        <dbReference type="ARBA" id="ARBA00022679"/>
    </source>
</evidence>
<evidence type="ECO:0000313" key="7">
    <source>
        <dbReference type="EMBL" id="OAE29522.1"/>
    </source>
</evidence>
<dbReference type="GO" id="GO:0008171">
    <property type="term" value="F:O-methyltransferase activity"/>
    <property type="evidence" value="ECO:0007669"/>
    <property type="project" value="InterPro"/>
</dbReference>
<evidence type="ECO:0000256" key="1">
    <source>
        <dbReference type="ARBA" id="ARBA00022603"/>
    </source>
</evidence>
<evidence type="ECO:0000259" key="6">
    <source>
        <dbReference type="Pfam" id="PF08100"/>
    </source>
</evidence>
<dbReference type="Pfam" id="PF08100">
    <property type="entry name" value="Dimerisation"/>
    <property type="match status" value="1"/>
</dbReference>
<dbReference type="GO" id="GO:0046983">
    <property type="term" value="F:protein dimerization activity"/>
    <property type="evidence" value="ECO:0007669"/>
    <property type="project" value="InterPro"/>
</dbReference>
<dbReference type="InterPro" id="IPR036388">
    <property type="entry name" value="WH-like_DNA-bd_sf"/>
</dbReference>
<dbReference type="SUPFAM" id="SSF53335">
    <property type="entry name" value="S-adenosyl-L-methionine-dependent methyltransferases"/>
    <property type="match status" value="1"/>
</dbReference>
<feature type="active site" description="Proton acceptor" evidence="4">
    <location>
        <position position="248"/>
    </location>
</feature>
<evidence type="ECO:0000313" key="8">
    <source>
        <dbReference type="Proteomes" id="UP000077202"/>
    </source>
</evidence>
<organism evidence="7 8">
    <name type="scientific">Marchantia polymorpha subsp. ruderalis</name>
    <dbReference type="NCBI Taxonomy" id="1480154"/>
    <lineage>
        <taxon>Eukaryota</taxon>
        <taxon>Viridiplantae</taxon>
        <taxon>Streptophyta</taxon>
        <taxon>Embryophyta</taxon>
        <taxon>Marchantiophyta</taxon>
        <taxon>Marchantiopsida</taxon>
        <taxon>Marchantiidae</taxon>
        <taxon>Marchantiales</taxon>
        <taxon>Marchantiaceae</taxon>
        <taxon>Marchantia</taxon>
    </lineage>
</organism>
<sequence length="343" mass="37390">MCAVPLSLKAAILLGVPEILNEAGPDAKLTSEEISKLIVSPGGTSADAENLDRLLRVLACHNIVTETCVAACPSNPQATERRYGVTPVLKYLIASNETGMSLSPLFLLRTDSVYTSAFQYLHAPVLDRNAEPFVIANGKKIIDVLETDSRLSELFDTSMAHHTHMWVSMLLETYRGFEGLTSLVDVGGGVGANLAMILSRYPDLRGINFDLPHVVAKGIQSPRLEHVAGDFFQSVPRGDAVWMKWILHCWSDESCVKILKSVNRALPPRGKLINMDSVLPETSDSSVETQINVCADMLMMAANKGGKQRTLTQFRKLAQDAGFSSVHLVATVDTLSVLEFHKG</sequence>
<reference evidence="7" key="1">
    <citation type="submission" date="2016-03" db="EMBL/GenBank/DDBJ databases">
        <title>Mechanisms controlling the formation of the plant cell surface in tip-growing cells are functionally conserved among land plants.</title>
        <authorList>
            <person name="Honkanen S."/>
            <person name="Jones V.A."/>
            <person name="Morieri G."/>
            <person name="Champion C."/>
            <person name="Hetherington A.J."/>
            <person name="Kelly S."/>
            <person name="Saint-Marcoux D."/>
            <person name="Proust H."/>
            <person name="Prescott H."/>
            <person name="Dolan L."/>
        </authorList>
    </citation>
    <scope>NUCLEOTIDE SEQUENCE [LARGE SCALE GENOMIC DNA]</scope>
    <source>
        <tissue evidence="7">Whole gametophyte</tissue>
    </source>
</reference>
<protein>
    <recommendedName>
        <fullName evidence="9">O-methyltransferase domain-containing protein</fullName>
    </recommendedName>
</protein>
<comment type="caution">
    <text evidence="7">The sequence shown here is derived from an EMBL/GenBank/DDBJ whole genome shotgun (WGS) entry which is preliminary data.</text>
</comment>
<gene>
    <name evidence="7" type="ORF">AXG93_1433s1420</name>
</gene>
<proteinExistence type="predicted"/>
<evidence type="ECO:0000259" key="5">
    <source>
        <dbReference type="Pfam" id="PF00891"/>
    </source>
</evidence>
<dbReference type="InterPro" id="IPR001077">
    <property type="entry name" value="COMT_C"/>
</dbReference>
<dbReference type="Gene3D" id="3.40.50.150">
    <property type="entry name" value="Vaccinia Virus protein VP39"/>
    <property type="match status" value="1"/>
</dbReference>
<keyword evidence="2" id="KW-0808">Transferase</keyword>
<dbReference type="Proteomes" id="UP000077202">
    <property type="component" value="Unassembled WGS sequence"/>
</dbReference>
<name>A0A176WAR3_MARPO</name>
<dbReference type="InterPro" id="IPR016461">
    <property type="entry name" value="COMT-like"/>
</dbReference>